<dbReference type="InterPro" id="IPR043472">
    <property type="entry name" value="Macro_dom-like"/>
</dbReference>
<dbReference type="CDD" id="cd02907">
    <property type="entry name" value="Macro_Af1521_BAL-like"/>
    <property type="match status" value="1"/>
</dbReference>
<dbReference type="InterPro" id="IPR002589">
    <property type="entry name" value="Macro_dom"/>
</dbReference>
<evidence type="ECO:0000259" key="1">
    <source>
        <dbReference type="PROSITE" id="PS51154"/>
    </source>
</evidence>
<dbReference type="Gene3D" id="3.40.220.10">
    <property type="entry name" value="Leucine Aminopeptidase, subunit E, domain 1"/>
    <property type="match status" value="1"/>
</dbReference>
<proteinExistence type="predicted"/>
<dbReference type="SMART" id="SM00506">
    <property type="entry name" value="A1pp"/>
    <property type="match status" value="1"/>
</dbReference>
<dbReference type="PANTHER" id="PTHR11106">
    <property type="entry name" value="GANGLIOSIDE INDUCED DIFFERENTIATION ASSOCIATED PROTEIN 2-RELATED"/>
    <property type="match status" value="1"/>
</dbReference>
<gene>
    <name evidence="2" type="ORF">MSIBF_A1010002</name>
</gene>
<dbReference type="PROSITE" id="PS51154">
    <property type="entry name" value="MACRO"/>
    <property type="match status" value="1"/>
</dbReference>
<dbReference type="AlphaFoldDB" id="A0A098E6J8"/>
<dbReference type="PANTHER" id="PTHR11106:SF111">
    <property type="entry name" value="MACRO DOMAIN-CONTAINING PROTEIN"/>
    <property type="match status" value="1"/>
</dbReference>
<dbReference type="SUPFAM" id="SSF52949">
    <property type="entry name" value="Macro domain-like"/>
    <property type="match status" value="1"/>
</dbReference>
<accession>A0A098E6J8</accession>
<dbReference type="EMBL" id="CCXY01000004">
    <property type="protein sequence ID" value="CEG11034.1"/>
    <property type="molecule type" value="Genomic_DNA"/>
</dbReference>
<protein>
    <submittedName>
        <fullName evidence="2">Appr-1-p processing domain protein</fullName>
    </submittedName>
</protein>
<evidence type="ECO:0000313" key="2">
    <source>
        <dbReference type="EMBL" id="CEG11034.1"/>
    </source>
</evidence>
<organism evidence="2">
    <name type="scientific">groundwater metagenome</name>
    <dbReference type="NCBI Taxonomy" id="717931"/>
    <lineage>
        <taxon>unclassified sequences</taxon>
        <taxon>metagenomes</taxon>
        <taxon>ecological metagenomes</taxon>
    </lineage>
</organism>
<name>A0A098E6J8_9ZZZZ</name>
<dbReference type="Pfam" id="PF01661">
    <property type="entry name" value="Macro"/>
    <property type="match status" value="1"/>
</dbReference>
<sequence>MNIPNVKIKNTQVAIVQGDIADMNVDAIVNAANNELQHGKGVALAIVKKGGNIIQEESDKIGFCETGKAVITTGGNLKAKFVIHTVGPVYGEGNDAKKLKNAVLSCLNLAYNENLKSIAFPAISAGIYRFPKDRCAEIMLNTIVTYVKNKDTNLSEIYIVLYDSGTFSIFEKKFKYVK</sequence>
<reference evidence="2" key="1">
    <citation type="submission" date="2014-09" db="EMBL/GenBank/DDBJ databases">
        <authorList>
            <person name="Probst J Alexander"/>
        </authorList>
    </citation>
    <scope>NUCLEOTIDE SEQUENCE</scope>
</reference>
<feature type="domain" description="Macro" evidence="1">
    <location>
        <begin position="1"/>
        <end position="178"/>
    </location>
</feature>